<dbReference type="HOGENOM" id="CLU_026081_1_0_4"/>
<comment type="similarity">
    <text evidence="2">Belongs to the FliK family.</text>
</comment>
<organism evidence="6 7">
    <name type="scientific">Burkholderia vietnamiensis (strain G4 / LMG 22486)</name>
    <name type="common">Burkholderia cepacia (strain R1808)</name>
    <dbReference type="NCBI Taxonomy" id="269482"/>
    <lineage>
        <taxon>Bacteria</taxon>
        <taxon>Pseudomonadati</taxon>
        <taxon>Pseudomonadota</taxon>
        <taxon>Betaproteobacteria</taxon>
        <taxon>Burkholderiales</taxon>
        <taxon>Burkholderiaceae</taxon>
        <taxon>Burkholderia</taxon>
        <taxon>Burkholderia cepacia complex</taxon>
    </lineage>
</organism>
<reference evidence="7" key="1">
    <citation type="submission" date="2007-03" db="EMBL/GenBank/DDBJ databases">
        <title>Complete sequence of chromosome 1 of Burkholderia vietnamiensis G4.</title>
        <authorList>
            <consortium name="US DOE Joint Genome Institute"/>
            <person name="Copeland A."/>
            <person name="Lucas S."/>
            <person name="Lapidus A."/>
            <person name="Barry K."/>
            <person name="Detter J.C."/>
            <person name="Glavina del Rio T."/>
            <person name="Hammon N."/>
            <person name="Israni S."/>
            <person name="Dalin E."/>
            <person name="Tice H."/>
            <person name="Pitluck S."/>
            <person name="Chain P."/>
            <person name="Malfatti S."/>
            <person name="Shin M."/>
            <person name="Vergez L."/>
            <person name="Schmutz J."/>
            <person name="Larimer F."/>
            <person name="Land M."/>
            <person name="Hauser L."/>
            <person name="Kyrpides N."/>
            <person name="Tiedje J."/>
            <person name="Richardson P."/>
        </authorList>
    </citation>
    <scope>NUCLEOTIDE SEQUENCE [LARGE SCALE GENOMIC DNA]</scope>
    <source>
        <strain evidence="7">G4 / LMG 22486</strain>
    </source>
</reference>
<dbReference type="Proteomes" id="UP000002287">
    <property type="component" value="Chromosome 1"/>
</dbReference>
<dbReference type="EMBL" id="CP000614">
    <property type="protein sequence ID" value="ABO56145.1"/>
    <property type="molecule type" value="Genomic_DNA"/>
</dbReference>
<dbReference type="Gene3D" id="3.30.750.140">
    <property type="match status" value="1"/>
</dbReference>
<feature type="compositionally biased region" description="Low complexity" evidence="4">
    <location>
        <begin position="66"/>
        <end position="95"/>
    </location>
</feature>
<dbReference type="eggNOG" id="COG3144">
    <property type="taxonomic scope" value="Bacteria"/>
</dbReference>
<evidence type="ECO:0000256" key="2">
    <source>
        <dbReference type="ARBA" id="ARBA00009149"/>
    </source>
</evidence>
<dbReference type="InterPro" id="IPR021136">
    <property type="entry name" value="Flagellar_hook_control-like_C"/>
</dbReference>
<proteinExistence type="inferred from homology"/>
<keyword evidence="6" id="KW-0969">Cilium</keyword>
<dbReference type="InterPro" id="IPR052563">
    <property type="entry name" value="FliK"/>
</dbReference>
<feature type="region of interest" description="Disordered" evidence="4">
    <location>
        <begin position="418"/>
        <end position="450"/>
    </location>
</feature>
<dbReference type="CDD" id="cd17470">
    <property type="entry name" value="T3SS_Flik_C"/>
    <property type="match status" value="1"/>
</dbReference>
<feature type="domain" description="Flagellar hook-length control protein-like C-terminal" evidence="5">
    <location>
        <begin position="346"/>
        <end position="422"/>
    </location>
</feature>
<dbReference type="PRINTS" id="PR01007">
    <property type="entry name" value="FLGHOOKFLIK"/>
</dbReference>
<name>A4JIP2_BURVG</name>
<dbReference type="PANTHER" id="PTHR37533:SF2">
    <property type="entry name" value="FLAGELLAR HOOK-LENGTH CONTROL PROTEIN"/>
    <property type="match status" value="1"/>
</dbReference>
<evidence type="ECO:0000313" key="7">
    <source>
        <dbReference type="Proteomes" id="UP000002287"/>
    </source>
</evidence>
<dbReference type="PANTHER" id="PTHR37533">
    <property type="entry name" value="FLAGELLAR HOOK-LENGTH CONTROL PROTEIN"/>
    <property type="match status" value="1"/>
</dbReference>
<evidence type="ECO:0000313" key="6">
    <source>
        <dbReference type="EMBL" id="ABO56145.1"/>
    </source>
</evidence>
<dbReference type="GO" id="GO:0044780">
    <property type="term" value="P:bacterial-type flagellum assembly"/>
    <property type="evidence" value="ECO:0007669"/>
    <property type="project" value="InterPro"/>
</dbReference>
<dbReference type="AlphaFoldDB" id="A4JIP2"/>
<dbReference type="InterPro" id="IPR038610">
    <property type="entry name" value="FliK-like_C_sf"/>
</dbReference>
<comment type="function">
    <text evidence="1">Controls the length of the flagellar hook.</text>
</comment>
<feature type="region of interest" description="Disordered" evidence="4">
    <location>
        <begin position="55"/>
        <end position="114"/>
    </location>
</feature>
<keyword evidence="6" id="KW-0282">Flagellum</keyword>
<feature type="compositionally biased region" description="Low complexity" evidence="4">
    <location>
        <begin position="421"/>
        <end position="450"/>
    </location>
</feature>
<keyword evidence="6" id="KW-0966">Cell projection</keyword>
<gene>
    <name evidence="6" type="ordered locus">Bcep1808_3154</name>
</gene>
<protein>
    <submittedName>
        <fullName evidence="6">Flagellar hook-length control protein</fullName>
    </submittedName>
</protein>
<accession>A4JIP2</accession>
<sequence>MLPLPLLGALIDTAGAAIKAVRNSGSSAASATPAASAGNDSASGPAAVPFAQTLKQSVASRHDAASGDTSDGATSSTASTSAPNSSTSTTGTNPSKPSGNHDDKSTDDANATPNPDAAALAAAVAMQAQLQARVDNPAPAAADAAATAAGAAALAGTAVAAGQPDATAALAHQAGTDAAATPVAPAAARDALQAALAKLSGDAGAIALPAGAAGTSSAAAPTAAGAQSTPTVPTFDRTLADAKGALATQQTPAQATASALQAGAGGQSAAQHGFASGEQAASPAADATAAAATAAATAAAAAAAQANVQASPVAGSIAAANAHVLAPHVGTADWTDALSQKVVFLSNAHQQSAELTLNPPDLGPLQVVLRVADNHAHALFVSQHPQVRDAVEAALPKLREAMEAGGLGLGSATVSDGGFGSQQNAQQQAFAGGRPSSRARAGSSGADAPLDAAPSAAAAATVSRAGLVDTFA</sequence>
<dbReference type="GO" id="GO:0009424">
    <property type="term" value="C:bacterial-type flagellum hook"/>
    <property type="evidence" value="ECO:0007669"/>
    <property type="project" value="InterPro"/>
</dbReference>
<evidence type="ECO:0000259" key="5">
    <source>
        <dbReference type="Pfam" id="PF02120"/>
    </source>
</evidence>
<evidence type="ECO:0000256" key="1">
    <source>
        <dbReference type="ARBA" id="ARBA00003944"/>
    </source>
</evidence>
<evidence type="ECO:0000256" key="3">
    <source>
        <dbReference type="ARBA" id="ARBA00022795"/>
    </source>
</evidence>
<keyword evidence="3" id="KW-1005">Bacterial flagellum biogenesis</keyword>
<dbReference type="KEGG" id="bvi:Bcep1808_3154"/>
<dbReference type="Pfam" id="PF02120">
    <property type="entry name" value="Flg_hook"/>
    <property type="match status" value="1"/>
</dbReference>
<evidence type="ECO:0000256" key="4">
    <source>
        <dbReference type="SAM" id="MobiDB-lite"/>
    </source>
</evidence>
<dbReference type="InterPro" id="IPR001635">
    <property type="entry name" value="Flag_hook_Flik"/>
</dbReference>